<organism evidence="2 3">
    <name type="scientific">Eubacterium callanderi</name>
    <dbReference type="NCBI Taxonomy" id="53442"/>
    <lineage>
        <taxon>Bacteria</taxon>
        <taxon>Bacillati</taxon>
        <taxon>Bacillota</taxon>
        <taxon>Clostridia</taxon>
        <taxon>Eubacteriales</taxon>
        <taxon>Eubacteriaceae</taxon>
        <taxon>Eubacterium</taxon>
    </lineage>
</organism>
<gene>
    <name evidence="2" type="ORF">H0N91_20250</name>
</gene>
<accession>A0A853JTN3</accession>
<name>A0A853JTN3_9FIRM</name>
<protein>
    <submittedName>
        <fullName evidence="2">Uncharacterized protein</fullName>
    </submittedName>
</protein>
<reference evidence="2 3" key="1">
    <citation type="submission" date="2020-07" db="EMBL/GenBank/DDBJ databases">
        <title>Organ Donor 1.</title>
        <authorList>
            <person name="Marsh A.J."/>
            <person name="Azcarate-Peril M.A."/>
        </authorList>
    </citation>
    <scope>NUCLEOTIDE SEQUENCE [LARGE SCALE GENOMIC DNA]</scope>
    <source>
        <strain evidence="2 3">AMC0717</strain>
    </source>
</reference>
<evidence type="ECO:0000313" key="3">
    <source>
        <dbReference type="Proteomes" id="UP000586254"/>
    </source>
</evidence>
<feature type="transmembrane region" description="Helical" evidence="1">
    <location>
        <begin position="54"/>
        <end position="78"/>
    </location>
</feature>
<comment type="caution">
    <text evidence="2">The sequence shown here is derived from an EMBL/GenBank/DDBJ whole genome shotgun (WGS) entry which is preliminary data.</text>
</comment>
<dbReference type="AlphaFoldDB" id="A0A853JTN3"/>
<keyword evidence="1" id="KW-0472">Membrane</keyword>
<proteinExistence type="predicted"/>
<dbReference type="EMBL" id="JACCKS010000049">
    <property type="protein sequence ID" value="NZA40391.1"/>
    <property type="molecule type" value="Genomic_DNA"/>
</dbReference>
<dbReference type="Proteomes" id="UP000586254">
    <property type="component" value="Unassembled WGS sequence"/>
</dbReference>
<keyword evidence="1" id="KW-1133">Transmembrane helix</keyword>
<dbReference type="RefSeq" id="WP_180494373.1">
    <property type="nucleotide sequence ID" value="NZ_JACCKS010000049.1"/>
</dbReference>
<evidence type="ECO:0000256" key="1">
    <source>
        <dbReference type="SAM" id="Phobius"/>
    </source>
</evidence>
<sequence length="79" mass="8806">MKESKEIPLPNKDTEILKQEPTLPEVPPETIDAIKQKKRNIKKNKYKSWVKSNILALISIVIALIALGISAISLILSIS</sequence>
<evidence type="ECO:0000313" key="2">
    <source>
        <dbReference type="EMBL" id="NZA40391.1"/>
    </source>
</evidence>
<keyword evidence="1" id="KW-0812">Transmembrane</keyword>